<sequence>MTIPTCLRYLFLSLRQYEASDQYMYPEAHLFAVVFVPVTGKMTSAAKLKGGGKPLSMESVKWVVLAALPSLCMSQANLILKGEVHTVR</sequence>
<organism evidence="1 2">
    <name type="scientific">Caerostris extrusa</name>
    <name type="common">Bark spider</name>
    <name type="synonym">Caerostris bankana</name>
    <dbReference type="NCBI Taxonomy" id="172846"/>
    <lineage>
        <taxon>Eukaryota</taxon>
        <taxon>Metazoa</taxon>
        <taxon>Ecdysozoa</taxon>
        <taxon>Arthropoda</taxon>
        <taxon>Chelicerata</taxon>
        <taxon>Arachnida</taxon>
        <taxon>Araneae</taxon>
        <taxon>Araneomorphae</taxon>
        <taxon>Entelegynae</taxon>
        <taxon>Araneoidea</taxon>
        <taxon>Araneidae</taxon>
        <taxon>Caerostris</taxon>
    </lineage>
</organism>
<comment type="caution">
    <text evidence="1">The sequence shown here is derived from an EMBL/GenBank/DDBJ whole genome shotgun (WGS) entry which is preliminary data.</text>
</comment>
<gene>
    <name evidence="1" type="ORF">CEXT_177471</name>
</gene>
<accession>A0AAV4XT97</accession>
<keyword evidence="2" id="KW-1185">Reference proteome</keyword>
<dbReference type="EMBL" id="BPLR01018135">
    <property type="protein sequence ID" value="GIY97216.1"/>
    <property type="molecule type" value="Genomic_DNA"/>
</dbReference>
<evidence type="ECO:0000313" key="2">
    <source>
        <dbReference type="Proteomes" id="UP001054945"/>
    </source>
</evidence>
<protein>
    <submittedName>
        <fullName evidence="1">Uncharacterized protein</fullName>
    </submittedName>
</protein>
<name>A0AAV4XT97_CAEEX</name>
<proteinExistence type="predicted"/>
<reference evidence="1 2" key="1">
    <citation type="submission" date="2021-06" db="EMBL/GenBank/DDBJ databases">
        <title>Caerostris extrusa draft genome.</title>
        <authorList>
            <person name="Kono N."/>
            <person name="Arakawa K."/>
        </authorList>
    </citation>
    <scope>NUCLEOTIDE SEQUENCE [LARGE SCALE GENOMIC DNA]</scope>
</reference>
<evidence type="ECO:0000313" key="1">
    <source>
        <dbReference type="EMBL" id="GIY97216.1"/>
    </source>
</evidence>
<dbReference type="AlphaFoldDB" id="A0AAV4XT97"/>
<dbReference type="Proteomes" id="UP001054945">
    <property type="component" value="Unassembled WGS sequence"/>
</dbReference>